<accession>A0ABW2Y6F5</accession>
<keyword evidence="2" id="KW-0547">Nucleotide-binding</keyword>
<protein>
    <submittedName>
        <fullName evidence="5">ATP-binding cassette domain-containing protein</fullName>
    </submittedName>
</protein>
<dbReference type="InterPro" id="IPR003593">
    <property type="entry name" value="AAA+_ATPase"/>
</dbReference>
<dbReference type="Pfam" id="PF00005">
    <property type="entry name" value="ABC_tran"/>
    <property type="match status" value="2"/>
</dbReference>
<gene>
    <name evidence="5" type="ORF">ACFQY8_06200</name>
</gene>
<dbReference type="Gene3D" id="3.40.50.300">
    <property type="entry name" value="P-loop containing nucleotide triphosphate hydrolases"/>
    <property type="match status" value="3"/>
</dbReference>
<dbReference type="PANTHER" id="PTHR19211:SF14">
    <property type="entry name" value="ATP-BINDING CASSETTE SUB-FAMILY F MEMBER 1"/>
    <property type="match status" value="1"/>
</dbReference>
<evidence type="ECO:0000256" key="1">
    <source>
        <dbReference type="ARBA" id="ARBA00022737"/>
    </source>
</evidence>
<keyword evidence="6" id="KW-1185">Reference proteome</keyword>
<evidence type="ECO:0000256" key="3">
    <source>
        <dbReference type="ARBA" id="ARBA00022840"/>
    </source>
</evidence>
<dbReference type="InterPro" id="IPR017871">
    <property type="entry name" value="ABC_transporter-like_CS"/>
</dbReference>
<evidence type="ECO:0000259" key="4">
    <source>
        <dbReference type="PROSITE" id="PS50893"/>
    </source>
</evidence>
<comment type="caution">
    <text evidence="5">The sequence shown here is derived from an EMBL/GenBank/DDBJ whole genome shotgun (WGS) entry which is preliminary data.</text>
</comment>
<evidence type="ECO:0000256" key="2">
    <source>
        <dbReference type="ARBA" id="ARBA00022741"/>
    </source>
</evidence>
<organism evidence="5 6">
    <name type="scientific">Alloscardovia venturai</name>
    <dbReference type="NCBI Taxonomy" id="1769421"/>
    <lineage>
        <taxon>Bacteria</taxon>
        <taxon>Bacillati</taxon>
        <taxon>Actinomycetota</taxon>
        <taxon>Actinomycetes</taxon>
        <taxon>Bifidobacteriales</taxon>
        <taxon>Bifidobacteriaceae</taxon>
        <taxon>Alloscardovia</taxon>
    </lineage>
</organism>
<dbReference type="Proteomes" id="UP001597036">
    <property type="component" value="Unassembled WGS sequence"/>
</dbReference>
<dbReference type="SMART" id="SM00382">
    <property type="entry name" value="AAA"/>
    <property type="match status" value="2"/>
</dbReference>
<feature type="domain" description="ABC transporter" evidence="4">
    <location>
        <begin position="1"/>
        <end position="246"/>
    </location>
</feature>
<evidence type="ECO:0000313" key="5">
    <source>
        <dbReference type="EMBL" id="MFD0705333.1"/>
    </source>
</evidence>
<dbReference type="InterPro" id="IPR003439">
    <property type="entry name" value="ABC_transporter-like_ATP-bd"/>
</dbReference>
<evidence type="ECO:0000313" key="6">
    <source>
        <dbReference type="Proteomes" id="UP001597036"/>
    </source>
</evidence>
<keyword evidence="3 5" id="KW-0067">ATP-binding</keyword>
<dbReference type="PROSITE" id="PS50893">
    <property type="entry name" value="ABC_TRANSPORTER_2"/>
    <property type="match status" value="1"/>
</dbReference>
<sequence length="514" mass="57753">MTNVSFTCEDTDRLCVVGPNGAGKTTLLRLARHELEPDSGRIDSSILPPQQVNRDESIRHILETATAHDRMIIAEFNDVAMQIADQPSRVELSEKYDALLAQATQRDSWNIDAHIHEVLAGLDVDHIDISRSLESLSPGQQARVQLASVILSHPDVLILDEPTNHIDATAREYLIETVHDWHGAVLFVSHDRDFIEKVATAILDLDTEPFQIYLHPDTSANGIVRCNGRYSDYLEHKAQAKLSHQTAYEQQNGEKSYLISHKHESEHVVHKNFNSKSEQSVSKKFFADRAQAVSTRRKNDDTRRLLAIEKSEIRKPRYDELIFKLPLPRRTTRGISVHVADAQVPGRLAPVSFDVRSGEHLLLTGPNGAGKSTILRWVHERRPITPNSRGVVNAESSVFIPQTLPQPTDELIDEKTWHNGIGEKGKGFLHAQYWTTPLSLLSEGNQRRVQIALAAAQCPSLLLIDEPTNYLDLDGIESLESALKNWPGTLIISSHDQWLIKNWNGLTCQLHTLL</sequence>
<dbReference type="InterPro" id="IPR050611">
    <property type="entry name" value="ABCF"/>
</dbReference>
<dbReference type="EMBL" id="JBHTHQ010000021">
    <property type="protein sequence ID" value="MFD0705333.1"/>
    <property type="molecule type" value="Genomic_DNA"/>
</dbReference>
<dbReference type="RefSeq" id="WP_377939024.1">
    <property type="nucleotide sequence ID" value="NZ_JBHTHQ010000021.1"/>
</dbReference>
<dbReference type="CDD" id="cd03221">
    <property type="entry name" value="ABCF_EF-3"/>
    <property type="match status" value="1"/>
</dbReference>
<dbReference type="PROSITE" id="PS00211">
    <property type="entry name" value="ABC_TRANSPORTER_1"/>
    <property type="match status" value="1"/>
</dbReference>
<proteinExistence type="predicted"/>
<keyword evidence="1" id="KW-0677">Repeat</keyword>
<dbReference type="GO" id="GO:0005524">
    <property type="term" value="F:ATP binding"/>
    <property type="evidence" value="ECO:0007669"/>
    <property type="project" value="UniProtKB-KW"/>
</dbReference>
<dbReference type="InterPro" id="IPR027417">
    <property type="entry name" value="P-loop_NTPase"/>
</dbReference>
<dbReference type="PANTHER" id="PTHR19211">
    <property type="entry name" value="ATP-BINDING TRANSPORT PROTEIN-RELATED"/>
    <property type="match status" value="1"/>
</dbReference>
<dbReference type="SUPFAM" id="SSF52540">
    <property type="entry name" value="P-loop containing nucleoside triphosphate hydrolases"/>
    <property type="match status" value="2"/>
</dbReference>
<name>A0ABW2Y6F5_9BIFI</name>
<reference evidence="6" key="1">
    <citation type="journal article" date="2019" name="Int. J. Syst. Evol. Microbiol.">
        <title>The Global Catalogue of Microorganisms (GCM) 10K type strain sequencing project: providing services to taxonomists for standard genome sequencing and annotation.</title>
        <authorList>
            <consortium name="The Broad Institute Genomics Platform"/>
            <consortium name="The Broad Institute Genome Sequencing Center for Infectious Disease"/>
            <person name="Wu L."/>
            <person name="Ma J."/>
        </authorList>
    </citation>
    <scope>NUCLEOTIDE SEQUENCE [LARGE SCALE GENOMIC DNA]</scope>
    <source>
        <strain evidence="6">CCM 8604</strain>
    </source>
</reference>